<gene>
    <name evidence="3" type="ORF">POL25_13040</name>
</gene>
<feature type="transmembrane region" description="Helical" evidence="2">
    <location>
        <begin position="55"/>
        <end position="74"/>
    </location>
</feature>
<reference evidence="3 4" key="1">
    <citation type="submission" date="2022-11" db="EMBL/GenBank/DDBJ databases">
        <title>Minimal conservation of predation-associated metabolite biosynthetic gene clusters underscores biosynthetic potential of Myxococcota including descriptions for ten novel species: Archangium lansinium sp. nov., Myxococcus landrumus sp. nov., Nannocystis bai.</title>
        <authorList>
            <person name="Ahearne A."/>
            <person name="Stevens C."/>
            <person name="Dowd S."/>
        </authorList>
    </citation>
    <scope>NUCLEOTIDE SEQUENCE [LARGE SCALE GENOMIC DNA]</scope>
    <source>
        <strain evidence="3 4">BB15-2</strain>
    </source>
</reference>
<dbReference type="EMBL" id="JAQNDL010000001">
    <property type="protein sequence ID" value="MDC0717824.1"/>
    <property type="molecule type" value="Genomic_DNA"/>
</dbReference>
<feature type="transmembrane region" description="Helical" evidence="2">
    <location>
        <begin position="29"/>
        <end position="49"/>
    </location>
</feature>
<proteinExistence type="predicted"/>
<sequence>MDSQRITPYRPLPPQRWGFLATNQFWSRAWLTPISIVFWAGAAVFFSLFDLFALVWWQQALGFLAFYGVWGGLVERYSRKYLARQRVRALAGPRTDPPEGPADAAAETTSRALPEPPDASSRALVPSREPRPEPSLVATAETWDDGYERLFGRGAAVAQLVSNVAFGLAIFYPSWPVKLLAFLALLVTSLGLGLWQRRRAMPAGGEVPPEALETGAGAPNAELGGAGSNTAGRSPGALPHE</sequence>
<evidence type="ECO:0000313" key="3">
    <source>
        <dbReference type="EMBL" id="MDC0717824.1"/>
    </source>
</evidence>
<name>A0ABT5DW12_9BACT</name>
<dbReference type="Proteomes" id="UP001221686">
    <property type="component" value="Unassembled WGS sequence"/>
</dbReference>
<accession>A0ABT5DW12</accession>
<keyword evidence="2" id="KW-1133">Transmembrane helix</keyword>
<feature type="transmembrane region" description="Helical" evidence="2">
    <location>
        <begin position="177"/>
        <end position="195"/>
    </location>
</feature>
<dbReference type="RefSeq" id="WP_272086306.1">
    <property type="nucleotide sequence ID" value="NZ_JAQNDL010000001.1"/>
</dbReference>
<organism evidence="3 4">
    <name type="scientific">Nannocystis bainbridge</name>
    <dbReference type="NCBI Taxonomy" id="2995303"/>
    <lineage>
        <taxon>Bacteria</taxon>
        <taxon>Pseudomonadati</taxon>
        <taxon>Myxococcota</taxon>
        <taxon>Polyangia</taxon>
        <taxon>Nannocystales</taxon>
        <taxon>Nannocystaceae</taxon>
        <taxon>Nannocystis</taxon>
    </lineage>
</organism>
<comment type="caution">
    <text evidence="3">The sequence shown here is derived from an EMBL/GenBank/DDBJ whole genome shotgun (WGS) entry which is preliminary data.</text>
</comment>
<evidence type="ECO:0000256" key="1">
    <source>
        <dbReference type="SAM" id="MobiDB-lite"/>
    </source>
</evidence>
<evidence type="ECO:0000256" key="2">
    <source>
        <dbReference type="SAM" id="Phobius"/>
    </source>
</evidence>
<evidence type="ECO:0000313" key="4">
    <source>
        <dbReference type="Proteomes" id="UP001221686"/>
    </source>
</evidence>
<protein>
    <recommendedName>
        <fullName evidence="5">DUF2628 domain-containing protein</fullName>
    </recommendedName>
</protein>
<feature type="region of interest" description="Disordered" evidence="1">
    <location>
        <begin position="204"/>
        <end position="241"/>
    </location>
</feature>
<keyword evidence="2" id="KW-0812">Transmembrane</keyword>
<evidence type="ECO:0008006" key="5">
    <source>
        <dbReference type="Google" id="ProtNLM"/>
    </source>
</evidence>
<keyword evidence="2" id="KW-0472">Membrane</keyword>
<feature type="region of interest" description="Disordered" evidence="1">
    <location>
        <begin position="91"/>
        <end position="135"/>
    </location>
</feature>
<keyword evidence="4" id="KW-1185">Reference proteome</keyword>
<feature type="transmembrane region" description="Helical" evidence="2">
    <location>
        <begin position="150"/>
        <end position="171"/>
    </location>
</feature>